<gene>
    <name evidence="1" type="ORF">LMG18096_03200</name>
</gene>
<accession>A0ABC8QE23</accession>
<protein>
    <submittedName>
        <fullName evidence="1">Uncharacterized protein</fullName>
    </submittedName>
</protein>
<keyword evidence="2" id="KW-1185">Reference proteome</keyword>
<dbReference type="EMBL" id="CATZAT010000006">
    <property type="protein sequence ID" value="CAJ0796020.1"/>
    <property type="molecule type" value="Genomic_DNA"/>
</dbReference>
<dbReference type="AlphaFoldDB" id="A0ABC8QE23"/>
<comment type="caution">
    <text evidence="1">The sequence shown here is derived from an EMBL/GenBank/DDBJ whole genome shotgun (WGS) entry which is preliminary data.</text>
</comment>
<evidence type="ECO:0000313" key="1">
    <source>
        <dbReference type="EMBL" id="CAJ0796020.1"/>
    </source>
</evidence>
<name>A0ABC8QE23_9RALS</name>
<organism evidence="1 2">
    <name type="scientific">Ralstonia holmesii</name>
    <dbReference type="NCBI Taxonomy" id="3058602"/>
    <lineage>
        <taxon>Bacteria</taxon>
        <taxon>Pseudomonadati</taxon>
        <taxon>Pseudomonadota</taxon>
        <taxon>Betaproteobacteria</taxon>
        <taxon>Burkholderiales</taxon>
        <taxon>Burkholderiaceae</taxon>
        <taxon>Ralstonia</taxon>
    </lineage>
</organism>
<sequence length="62" mass="7169">MQKKLWRRGDLKLLRRTNRTVFINPFFEGCKRGFSGPAAPKRRFQGNQAVPPTVMFSMRSVG</sequence>
<evidence type="ECO:0000313" key="2">
    <source>
        <dbReference type="Proteomes" id="UP001189663"/>
    </source>
</evidence>
<dbReference type="Proteomes" id="UP001189663">
    <property type="component" value="Unassembled WGS sequence"/>
</dbReference>
<proteinExistence type="predicted"/>
<reference evidence="1 2" key="1">
    <citation type="submission" date="2023-07" db="EMBL/GenBank/DDBJ databases">
        <authorList>
            <person name="Peeters C."/>
        </authorList>
    </citation>
    <scope>NUCLEOTIDE SEQUENCE [LARGE SCALE GENOMIC DNA]</scope>
    <source>
        <strain evidence="1 2">LMG 18096</strain>
    </source>
</reference>